<dbReference type="InterPro" id="IPR006873">
    <property type="entry name" value="DUF620"/>
</dbReference>
<dbReference type="EMBL" id="JACMSC010000017">
    <property type="protein sequence ID" value="KAG6478071.1"/>
    <property type="molecule type" value="Genomic_DNA"/>
</dbReference>
<evidence type="ECO:0000313" key="2">
    <source>
        <dbReference type="EMBL" id="KAG6478071.1"/>
    </source>
</evidence>
<organism evidence="2 3">
    <name type="scientific">Zingiber officinale</name>
    <name type="common">Ginger</name>
    <name type="synonym">Amomum zingiber</name>
    <dbReference type="NCBI Taxonomy" id="94328"/>
    <lineage>
        <taxon>Eukaryota</taxon>
        <taxon>Viridiplantae</taxon>
        <taxon>Streptophyta</taxon>
        <taxon>Embryophyta</taxon>
        <taxon>Tracheophyta</taxon>
        <taxon>Spermatophyta</taxon>
        <taxon>Magnoliopsida</taxon>
        <taxon>Liliopsida</taxon>
        <taxon>Zingiberales</taxon>
        <taxon>Zingiberaceae</taxon>
        <taxon>Zingiber</taxon>
    </lineage>
</organism>
<reference evidence="2 3" key="1">
    <citation type="submission" date="2020-08" db="EMBL/GenBank/DDBJ databases">
        <title>Plant Genome Project.</title>
        <authorList>
            <person name="Zhang R.-G."/>
        </authorList>
    </citation>
    <scope>NUCLEOTIDE SEQUENCE [LARGE SCALE GENOMIC DNA]</scope>
    <source>
        <tissue evidence="2">Rhizome</tissue>
    </source>
</reference>
<accession>A0A8J5EZQ2</accession>
<dbReference type="Proteomes" id="UP000734854">
    <property type="component" value="Unassembled WGS sequence"/>
</dbReference>
<dbReference type="PANTHER" id="PTHR31300">
    <property type="entry name" value="LIPASE"/>
    <property type="match status" value="1"/>
</dbReference>
<keyword evidence="3" id="KW-1185">Reference proteome</keyword>
<evidence type="ECO:0000256" key="1">
    <source>
        <dbReference type="SAM" id="MobiDB-lite"/>
    </source>
</evidence>
<sequence>MGCWFREAREGERVGGLEGRLPPSNVDDPTTRGDDDGDDDNYEEVTCGRLQLVAGCNIGAGGSHERTSAAESSESVSINVESKEQVMANGKTWSDASSVDVIVCKLHAKFAIKDLGALSLFCGIKVRPTSNGLLLSLQKYVTDLLSKHNMLDSKPVVALLRLRLHFFVVALGLDLGFVEDMEKKHGFLSALRGEMARGLSPARSRSRSVSPQRNHSPVVADLLLPKRWKRQKARGFPEELLVPASGILAPLEEGPESGGGDPGKEGWGQWVKDRFHRAPSVSAGACRGTDLRLLLGVLGAPLAPVHVSPANPLLHLSIKDTPIETSSAQYILQQYTAASGGLKMLSSIRNAYAMGKVRMLASEFETATGIVKSRSATKEAESGGFVLWQMAPEMWYVELAVGGSKVHAGCNGKLVWRHTPWLGAHAAKGPGLDPLTTASMFADAQCIGEKNVDGEDCFILKLCADPQTLKARSEGPAEIIRHVLFGYFSQKTGLLTHMEDSHLTRIQSSAGGDAVYWETSINSSIHDYRPVEGMMIAHSGRSVVNLFRFGEVAMSHSKTRMEEAWTIDEVAFNVPGLSIDCFIPPADVKRGTVSEACELPQSERARSTMAGSNRSKVAALDKSHDVDDDNSSWRVEV</sequence>
<dbReference type="AlphaFoldDB" id="A0A8J5EZQ2"/>
<gene>
    <name evidence="2" type="ORF">ZIOFF_061503</name>
</gene>
<name>A0A8J5EZQ2_ZINOF</name>
<proteinExistence type="predicted"/>
<dbReference type="PANTHER" id="PTHR31300:SF2">
    <property type="entry name" value="LIPASE-LIKE PROTEIN"/>
    <property type="match status" value="1"/>
</dbReference>
<dbReference type="Pfam" id="PF04788">
    <property type="entry name" value="DUF620"/>
    <property type="match status" value="1"/>
</dbReference>
<evidence type="ECO:0000313" key="3">
    <source>
        <dbReference type="Proteomes" id="UP000734854"/>
    </source>
</evidence>
<protein>
    <submittedName>
        <fullName evidence="2">Uncharacterized protein</fullName>
    </submittedName>
</protein>
<feature type="region of interest" description="Disordered" evidence="1">
    <location>
        <begin position="14"/>
        <end position="41"/>
    </location>
</feature>
<feature type="region of interest" description="Disordered" evidence="1">
    <location>
        <begin position="600"/>
        <end position="637"/>
    </location>
</feature>
<comment type="caution">
    <text evidence="2">The sequence shown here is derived from an EMBL/GenBank/DDBJ whole genome shotgun (WGS) entry which is preliminary data.</text>
</comment>